<dbReference type="PANTHER" id="PTHR30525">
    <property type="entry name" value="1-DEOXY-D-XYLULOSE 5-PHOSPHATE REDUCTOISOMERASE"/>
    <property type="match status" value="1"/>
</dbReference>
<feature type="binding site" evidence="9">
    <location>
        <position position="178"/>
    </location>
    <ligand>
        <name>1-deoxy-D-xylulose 5-phosphate</name>
        <dbReference type="ChEBI" id="CHEBI:57792"/>
    </ligand>
</feature>
<feature type="binding site" evidence="9">
    <location>
        <position position="244"/>
    </location>
    <ligand>
        <name>1-deoxy-D-xylulose 5-phosphate</name>
        <dbReference type="ChEBI" id="CHEBI:57792"/>
    </ligand>
</feature>
<comment type="cofactor">
    <cofactor evidence="9">
        <name>Mg(2+)</name>
        <dbReference type="ChEBI" id="CHEBI:18420"/>
    </cofactor>
    <cofactor evidence="9">
        <name>Mn(2+)</name>
        <dbReference type="ChEBI" id="CHEBI:29035"/>
    </cofactor>
</comment>
<feature type="binding site" evidence="9">
    <location>
        <position position="202"/>
    </location>
    <ligand>
        <name>1-deoxy-D-xylulose 5-phosphate</name>
        <dbReference type="ChEBI" id="CHEBI:57792"/>
    </ligand>
</feature>
<evidence type="ECO:0000256" key="7">
    <source>
        <dbReference type="ARBA" id="ARBA00023229"/>
    </source>
</evidence>
<dbReference type="InterPro" id="IPR026877">
    <property type="entry name" value="DXPR_C"/>
</dbReference>
<feature type="binding site" evidence="9">
    <location>
        <position position="243"/>
    </location>
    <ligand>
        <name>1-deoxy-D-xylulose 5-phosphate</name>
        <dbReference type="ChEBI" id="CHEBI:57792"/>
    </ligand>
</feature>
<evidence type="ECO:0000256" key="8">
    <source>
        <dbReference type="ARBA" id="ARBA00048543"/>
    </source>
</evidence>
<keyword evidence="7 9" id="KW-0414">Isoprene biosynthesis</keyword>
<comment type="function">
    <text evidence="9">Catalyzes the NADPH-dependent rearrangement and reduction of 1-deoxy-D-xylulose-5-phosphate (DXP) to 2-C-methyl-D-erythritol 4-phosphate (MEP).</text>
</comment>
<feature type="binding site" evidence="9">
    <location>
        <position position="178"/>
    </location>
    <ligand>
        <name>Mn(2+)</name>
        <dbReference type="ChEBI" id="CHEBI:29035"/>
    </ligand>
</feature>
<proteinExistence type="inferred from homology"/>
<dbReference type="Pfam" id="PF02670">
    <property type="entry name" value="DXP_reductoisom"/>
    <property type="match status" value="1"/>
</dbReference>
<feature type="binding site" evidence="9">
    <location>
        <position position="231"/>
    </location>
    <ligand>
        <name>NADPH</name>
        <dbReference type="ChEBI" id="CHEBI:57783"/>
    </ligand>
</feature>
<keyword evidence="14" id="KW-1185">Reference proteome</keyword>
<dbReference type="InterPro" id="IPR003821">
    <property type="entry name" value="DXP_reductoisomerase"/>
</dbReference>
<feature type="binding site" evidence="9">
    <location>
        <position position="238"/>
    </location>
    <ligand>
        <name>1-deoxy-D-xylulose 5-phosphate</name>
        <dbReference type="ChEBI" id="CHEBI:57792"/>
    </ligand>
</feature>
<dbReference type="PANTHER" id="PTHR30525:SF0">
    <property type="entry name" value="1-DEOXY-D-XYLULOSE 5-PHOSPHATE REDUCTOISOMERASE, CHLOROPLASTIC"/>
    <property type="match status" value="1"/>
</dbReference>
<evidence type="ECO:0000256" key="2">
    <source>
        <dbReference type="ARBA" id="ARBA00006825"/>
    </source>
</evidence>
<dbReference type="EC" id="1.1.1.267" evidence="9"/>
<dbReference type="Pfam" id="PF08436">
    <property type="entry name" value="DXP_redisom_C"/>
    <property type="match status" value="1"/>
</dbReference>
<evidence type="ECO:0000313" key="14">
    <source>
        <dbReference type="Proteomes" id="UP001296873"/>
    </source>
</evidence>
<dbReference type="InterPro" id="IPR036169">
    <property type="entry name" value="DXPR_C_sf"/>
</dbReference>
<dbReference type="NCBIfam" id="NF009114">
    <property type="entry name" value="PRK12464.1"/>
    <property type="match status" value="1"/>
</dbReference>
<dbReference type="PIRSF" id="PIRSF006205">
    <property type="entry name" value="Dxp_reductismrs"/>
    <property type="match status" value="1"/>
</dbReference>
<dbReference type="SUPFAM" id="SSF55347">
    <property type="entry name" value="Glyceraldehyde-3-phosphate dehydrogenase-like, C-terminal domain"/>
    <property type="match status" value="1"/>
</dbReference>
<feature type="binding site" evidence="9">
    <location>
        <position position="41"/>
    </location>
    <ligand>
        <name>NADPH</name>
        <dbReference type="ChEBI" id="CHEBI:57783"/>
    </ligand>
</feature>
<feature type="binding site" evidence="9">
    <location>
        <position position="67"/>
    </location>
    <ligand>
        <name>NADPH</name>
        <dbReference type="ChEBI" id="CHEBI:57783"/>
    </ligand>
</feature>
<protein>
    <recommendedName>
        <fullName evidence="9">1-deoxy-D-xylulose 5-phosphate reductoisomerase</fullName>
        <shortName evidence="9">DXP reductoisomerase</shortName>
        <ecNumber evidence="9">1.1.1.267</ecNumber>
    </recommendedName>
    <alternativeName>
        <fullName evidence="9">1-deoxyxylulose-5-phosphate reductoisomerase</fullName>
    </alternativeName>
    <alternativeName>
        <fullName evidence="9">2-C-methyl-D-erythritol 4-phosphate synthase</fullName>
    </alternativeName>
</protein>
<keyword evidence="4 9" id="KW-0521">NADP</keyword>
<feature type="domain" description="DXP reductoisomerase C-terminal" evidence="12">
    <location>
        <begin position="287"/>
        <end position="403"/>
    </location>
</feature>
<keyword evidence="9" id="KW-0460">Magnesium</keyword>
<feature type="binding site" evidence="9">
    <location>
        <position position="247"/>
    </location>
    <ligand>
        <name>1-deoxy-D-xylulose 5-phosphate</name>
        <dbReference type="ChEBI" id="CHEBI:57792"/>
    </ligand>
</feature>
<accession>A0ABS1DF96</accession>
<dbReference type="Proteomes" id="UP001296873">
    <property type="component" value="Unassembled WGS sequence"/>
</dbReference>
<dbReference type="Pfam" id="PF13288">
    <property type="entry name" value="DXPR_C"/>
    <property type="match status" value="1"/>
</dbReference>
<organism evidence="13 14">
    <name type="scientific">Rhodovibrio sodomensis</name>
    <dbReference type="NCBI Taxonomy" id="1088"/>
    <lineage>
        <taxon>Bacteria</taxon>
        <taxon>Pseudomonadati</taxon>
        <taxon>Pseudomonadota</taxon>
        <taxon>Alphaproteobacteria</taxon>
        <taxon>Rhodospirillales</taxon>
        <taxon>Rhodovibrionaceae</taxon>
        <taxon>Rhodovibrio</taxon>
    </lineage>
</organism>
<dbReference type="RefSeq" id="WP_200341474.1">
    <property type="nucleotide sequence ID" value="NZ_NRRL01000039.1"/>
</dbReference>
<name>A0ABS1DF96_9PROT</name>
<comment type="similarity">
    <text evidence="2 9">Belongs to the DXR family.</text>
</comment>
<keyword evidence="6 9" id="KW-0464">Manganese</keyword>
<comment type="pathway">
    <text evidence="1 9">Isoprenoid biosynthesis; isopentenyl diphosphate biosynthesis via DXP pathway; isopentenyl diphosphate from 1-deoxy-D-xylulose 5-phosphate: step 1/6.</text>
</comment>
<feature type="binding site" evidence="9">
    <location>
        <position position="150"/>
    </location>
    <ligand>
        <name>NADPH</name>
        <dbReference type="ChEBI" id="CHEBI:57783"/>
    </ligand>
</feature>
<evidence type="ECO:0000259" key="12">
    <source>
        <dbReference type="Pfam" id="PF13288"/>
    </source>
</evidence>
<evidence type="ECO:0000259" key="11">
    <source>
        <dbReference type="Pfam" id="PF08436"/>
    </source>
</evidence>
<feature type="binding site" evidence="9">
    <location>
        <position position="177"/>
    </location>
    <ligand>
        <name>1-deoxy-D-xylulose 5-phosphate</name>
        <dbReference type="ChEBI" id="CHEBI:57792"/>
    </ligand>
</feature>
<sequence>MAGDDRVRTDDGLDEATGHAAGELFAGGVPRRVTVLGATGSIGGSTLDLIRRHPEAFDVEALTAHTNVAGLAEAARATGARLAVIGDARLYRELENALAGTGIEVAAGHQAVVEAAARPVDWTMAAMVGAAGLEPALAVIRRGGTLALANKETLVCAGALITAEVARYGATVLPVDSEHNAIFQVLDGARPETVDKLILTASGGPFRTTDPETLHAIRPEQAVAHPNWEMGAKVSVDSATMMNKGLELIEAHHLFQVPEARIEVLIHPQSIVHSMVAYRDGSVLAQMGVPDMRTPIAHTLAWPMRMRTPVKRLDLAEVGQLTFEAPDSRRFPALGLARKALQTGGCAPTILNAANEVAVDAFLGGRIGFLDIPGTVQSVLADLPAGQVSTIADLLEVDRDARAAASRFTARRAG</sequence>
<feature type="binding site" evidence="9">
    <location>
        <position position="247"/>
    </location>
    <ligand>
        <name>Mn(2+)</name>
        <dbReference type="ChEBI" id="CHEBI:29035"/>
    </ligand>
</feature>
<dbReference type="InterPro" id="IPR013644">
    <property type="entry name" value="DXP_reductoisomerase_C"/>
</dbReference>
<dbReference type="InterPro" id="IPR036291">
    <property type="entry name" value="NAD(P)-bd_dom_sf"/>
</dbReference>
<dbReference type="Gene3D" id="3.40.50.720">
    <property type="entry name" value="NAD(P)-binding Rossmann-like Domain"/>
    <property type="match status" value="1"/>
</dbReference>
<gene>
    <name evidence="9" type="primary">dxr</name>
    <name evidence="13" type="ORF">CKO28_14005</name>
</gene>
<feature type="domain" description="1-deoxy-D-xylulose 5-phosphate reductoisomerase C-terminal" evidence="11">
    <location>
        <begin position="172"/>
        <end position="255"/>
    </location>
</feature>
<comment type="catalytic activity">
    <reaction evidence="8">
        <text>2-C-methyl-D-erythritol 4-phosphate + NADP(+) = 1-deoxy-D-xylulose 5-phosphate + NADPH + H(+)</text>
        <dbReference type="Rhea" id="RHEA:13717"/>
        <dbReference type="ChEBI" id="CHEBI:15378"/>
        <dbReference type="ChEBI" id="CHEBI:57783"/>
        <dbReference type="ChEBI" id="CHEBI:57792"/>
        <dbReference type="ChEBI" id="CHEBI:58262"/>
        <dbReference type="ChEBI" id="CHEBI:58349"/>
        <dbReference type="EC" id="1.1.1.267"/>
    </reaction>
    <physiologicalReaction direction="right-to-left" evidence="8">
        <dbReference type="Rhea" id="RHEA:13719"/>
    </physiologicalReaction>
</comment>
<keyword evidence="3 9" id="KW-0479">Metal-binding</keyword>
<evidence type="ECO:0000256" key="5">
    <source>
        <dbReference type="ARBA" id="ARBA00023002"/>
    </source>
</evidence>
<reference evidence="13 14" key="1">
    <citation type="journal article" date="2020" name="Microorganisms">
        <title>Osmotic Adaptation and Compatible Solute Biosynthesis of Phototrophic Bacteria as Revealed from Genome Analyses.</title>
        <authorList>
            <person name="Imhoff J.F."/>
            <person name="Rahn T."/>
            <person name="Kunzel S."/>
            <person name="Keller A."/>
            <person name="Neulinger S.C."/>
        </authorList>
    </citation>
    <scope>NUCLEOTIDE SEQUENCE [LARGE SCALE GENOMIC DNA]</scope>
    <source>
        <strain evidence="13 14">DSM 9895</strain>
    </source>
</reference>
<dbReference type="NCBIfam" id="TIGR00243">
    <property type="entry name" value="Dxr"/>
    <property type="match status" value="1"/>
</dbReference>
<feature type="binding site" evidence="9">
    <location>
        <position position="40"/>
    </location>
    <ligand>
        <name>NADPH</name>
        <dbReference type="ChEBI" id="CHEBI:57783"/>
    </ligand>
</feature>
<feature type="binding site" evidence="9">
    <location>
        <position position="152"/>
    </location>
    <ligand>
        <name>NADPH</name>
        <dbReference type="ChEBI" id="CHEBI:57783"/>
    </ligand>
</feature>
<evidence type="ECO:0000256" key="6">
    <source>
        <dbReference type="ARBA" id="ARBA00023211"/>
    </source>
</evidence>
<evidence type="ECO:0000259" key="10">
    <source>
        <dbReference type="Pfam" id="PF02670"/>
    </source>
</evidence>
<evidence type="ECO:0000256" key="4">
    <source>
        <dbReference type="ARBA" id="ARBA00022857"/>
    </source>
</evidence>
<comment type="caution">
    <text evidence="13">The sequence shown here is derived from an EMBL/GenBank/DDBJ whole genome shotgun (WGS) entry which is preliminary data.</text>
</comment>
<comment type="caution">
    <text evidence="9">Lacks conserved residue(s) required for the propagation of feature annotation.</text>
</comment>
<keyword evidence="5 9" id="KW-0560">Oxidoreductase</keyword>
<feature type="binding site" evidence="9">
    <location>
        <position position="42"/>
    </location>
    <ligand>
        <name>NADPH</name>
        <dbReference type="ChEBI" id="CHEBI:57783"/>
    </ligand>
</feature>
<evidence type="ECO:0000256" key="3">
    <source>
        <dbReference type="ARBA" id="ARBA00022723"/>
    </source>
</evidence>
<evidence type="ECO:0000256" key="1">
    <source>
        <dbReference type="ARBA" id="ARBA00005094"/>
    </source>
</evidence>
<feature type="binding site" evidence="9">
    <location>
        <position position="225"/>
    </location>
    <ligand>
        <name>1-deoxy-D-xylulose 5-phosphate</name>
        <dbReference type="ChEBI" id="CHEBI:57792"/>
    </ligand>
</feature>
<feature type="binding site" evidence="9">
    <location>
        <position position="151"/>
    </location>
    <ligand>
        <name>1-deoxy-D-xylulose 5-phosphate</name>
        <dbReference type="ChEBI" id="CHEBI:57792"/>
    </ligand>
</feature>
<dbReference type="EMBL" id="NRRL01000039">
    <property type="protein sequence ID" value="MBK1669147.1"/>
    <property type="molecule type" value="Genomic_DNA"/>
</dbReference>
<feature type="binding site" evidence="9">
    <location>
        <position position="176"/>
    </location>
    <ligand>
        <name>Mn(2+)</name>
        <dbReference type="ChEBI" id="CHEBI:29035"/>
    </ligand>
</feature>
<dbReference type="SUPFAM" id="SSF51735">
    <property type="entry name" value="NAD(P)-binding Rossmann-fold domains"/>
    <property type="match status" value="1"/>
</dbReference>
<dbReference type="Gene3D" id="1.10.1740.10">
    <property type="match status" value="1"/>
</dbReference>
<dbReference type="HAMAP" id="MF_00183">
    <property type="entry name" value="DXP_reductoisom"/>
    <property type="match status" value="1"/>
</dbReference>
<dbReference type="InterPro" id="IPR013512">
    <property type="entry name" value="DXP_reductoisomerase_N"/>
</dbReference>
<feature type="domain" description="1-deoxy-D-xylulose 5-phosphate reductoisomerase N-terminal" evidence="10">
    <location>
        <begin position="33"/>
        <end position="158"/>
    </location>
</feature>
<feature type="binding site" evidence="9">
    <location>
        <position position="39"/>
    </location>
    <ligand>
        <name>NADPH</name>
        <dbReference type="ChEBI" id="CHEBI:57783"/>
    </ligand>
</feature>
<evidence type="ECO:0000313" key="13">
    <source>
        <dbReference type="EMBL" id="MBK1669147.1"/>
    </source>
</evidence>
<dbReference type="SUPFAM" id="SSF69055">
    <property type="entry name" value="1-deoxy-D-xylulose-5-phosphate reductoisomerase, C-terminal domain"/>
    <property type="match status" value="1"/>
</dbReference>
<evidence type="ECO:0000256" key="9">
    <source>
        <dbReference type="HAMAP-Rule" id="MF_00183"/>
    </source>
</evidence>